<dbReference type="AlphaFoldDB" id="A0A9P6B019"/>
<sequence length="613" mass="66619">MDGFILFRTAALALRCNKRSQQECEGLATGQVLVKSAKRTVLLDRPELICGPLPNAECCTPTFRLRANCLFSMLESTGEVRILDSLFPSTSDGASCASPAVIGLIGFDTHIPHVTKSPFADGISLFPGRKEIAVASSTGRDFQLPIVHRGRKDEYAHMPSWPHHSRQMIPSYQWTISGMAIPAQQICALEDQPIARANMNQLNPDATVWHLVFLLTAPGRHGSGLNGLIFIGQLCTGKIDLHLGHLLLLKGPAELTSAWSEKIRSNHSPEVKSEHPNPSLPHQDASARFIITAGGPEIMIPYRGAIGGPALLIPFENQTSVTGQDGLQEREAYSEWKKEGVTLGYFRCSREEKACAKQPNAYSLNQRSNICGPGSLRLLLSTSLRLAPVPFPISSVIGCRKKKKPEASDDSLDSKAKPPALGGSTMSSSMACLFSSTAPAAFDTPPALALQIGPDLAAGPNTCDILESPTALAMMIKRLRESSDPSAVHKKEILACPLHSRYTFFQLSYPALKFAMTRHLFGSIMQYHLVDHISLDTATPYVPDAIHSPPATNLFTFGTEAFMRSGSGLLRWPPLRNTPLRILHLHTCGHGIADIVGRTLAQSNTMNAGWTWT</sequence>
<dbReference type="OrthoDB" id="1933107at2759"/>
<accession>A0A9P6B019</accession>
<name>A0A9P6B019_9AGAM</name>
<comment type="caution">
    <text evidence="3">The sequence shown here is derived from an EMBL/GenBank/DDBJ whole genome shotgun (WGS) entry which is preliminary data.</text>
</comment>
<evidence type="ECO:0000313" key="3">
    <source>
        <dbReference type="EMBL" id="KAF9515178.1"/>
    </source>
</evidence>
<gene>
    <name evidence="3" type="ORF">BS47DRAFT_1391904</name>
</gene>
<organism evidence="3 4">
    <name type="scientific">Hydnum rufescens UP504</name>
    <dbReference type="NCBI Taxonomy" id="1448309"/>
    <lineage>
        <taxon>Eukaryota</taxon>
        <taxon>Fungi</taxon>
        <taxon>Dikarya</taxon>
        <taxon>Basidiomycota</taxon>
        <taxon>Agaricomycotina</taxon>
        <taxon>Agaricomycetes</taxon>
        <taxon>Cantharellales</taxon>
        <taxon>Hydnaceae</taxon>
        <taxon>Hydnum</taxon>
    </lineage>
</organism>
<feature type="region of interest" description="Disordered" evidence="1">
    <location>
        <begin position="402"/>
        <end position="423"/>
    </location>
</feature>
<proteinExistence type="predicted"/>
<reference evidence="3" key="1">
    <citation type="journal article" date="2020" name="Nat. Commun.">
        <title>Large-scale genome sequencing of mycorrhizal fungi provides insights into the early evolution of symbiotic traits.</title>
        <authorList>
            <person name="Miyauchi S."/>
            <person name="Kiss E."/>
            <person name="Kuo A."/>
            <person name="Drula E."/>
            <person name="Kohler A."/>
            <person name="Sanchez-Garcia M."/>
            <person name="Morin E."/>
            <person name="Andreopoulos B."/>
            <person name="Barry K.W."/>
            <person name="Bonito G."/>
            <person name="Buee M."/>
            <person name="Carver A."/>
            <person name="Chen C."/>
            <person name="Cichocki N."/>
            <person name="Clum A."/>
            <person name="Culley D."/>
            <person name="Crous P.W."/>
            <person name="Fauchery L."/>
            <person name="Girlanda M."/>
            <person name="Hayes R.D."/>
            <person name="Keri Z."/>
            <person name="LaButti K."/>
            <person name="Lipzen A."/>
            <person name="Lombard V."/>
            <person name="Magnuson J."/>
            <person name="Maillard F."/>
            <person name="Murat C."/>
            <person name="Nolan M."/>
            <person name="Ohm R.A."/>
            <person name="Pangilinan J."/>
            <person name="Pereira M.F."/>
            <person name="Perotto S."/>
            <person name="Peter M."/>
            <person name="Pfister S."/>
            <person name="Riley R."/>
            <person name="Sitrit Y."/>
            <person name="Stielow J.B."/>
            <person name="Szollosi G."/>
            <person name="Zifcakova L."/>
            <person name="Stursova M."/>
            <person name="Spatafora J.W."/>
            <person name="Tedersoo L."/>
            <person name="Vaario L.M."/>
            <person name="Yamada A."/>
            <person name="Yan M."/>
            <person name="Wang P."/>
            <person name="Xu J."/>
            <person name="Bruns T."/>
            <person name="Baldrian P."/>
            <person name="Vilgalys R."/>
            <person name="Dunand C."/>
            <person name="Henrissat B."/>
            <person name="Grigoriev I.V."/>
            <person name="Hibbett D."/>
            <person name="Nagy L.G."/>
            <person name="Martin F.M."/>
        </authorList>
    </citation>
    <scope>NUCLEOTIDE SEQUENCE</scope>
    <source>
        <strain evidence="3">UP504</strain>
    </source>
</reference>
<protein>
    <recommendedName>
        <fullName evidence="2">CCR4-NOT transcription complex subunit 1 TTP binding domain-containing protein</fullName>
    </recommendedName>
</protein>
<dbReference type="Gene3D" id="1.25.40.840">
    <property type="entry name" value="CCR4-NOT transcription complex subunit 1 TTP binding domain"/>
    <property type="match status" value="1"/>
</dbReference>
<dbReference type="EMBL" id="MU128953">
    <property type="protein sequence ID" value="KAF9515178.1"/>
    <property type="molecule type" value="Genomic_DNA"/>
</dbReference>
<evidence type="ECO:0000259" key="2">
    <source>
        <dbReference type="Pfam" id="PF16417"/>
    </source>
</evidence>
<feature type="domain" description="CCR4-NOT transcription complex subunit 1 TTP binding" evidence="2">
    <location>
        <begin position="474"/>
        <end position="605"/>
    </location>
</feature>
<dbReference type="Proteomes" id="UP000886523">
    <property type="component" value="Unassembled WGS sequence"/>
</dbReference>
<keyword evidence="4" id="KW-1185">Reference proteome</keyword>
<evidence type="ECO:0000313" key="4">
    <source>
        <dbReference type="Proteomes" id="UP000886523"/>
    </source>
</evidence>
<evidence type="ECO:0000256" key="1">
    <source>
        <dbReference type="SAM" id="MobiDB-lite"/>
    </source>
</evidence>
<dbReference type="InterPro" id="IPR032193">
    <property type="entry name" value="CNOT1_TTP_bind"/>
</dbReference>
<dbReference type="Pfam" id="PF16417">
    <property type="entry name" value="CNOT1_TTP_bind"/>
    <property type="match status" value="1"/>
</dbReference>
<dbReference type="InterPro" id="IPR038535">
    <property type="entry name" value="CNOT1_TTP_bind_sf"/>
</dbReference>